<dbReference type="Proteomes" id="UP000698335">
    <property type="component" value="Unassembled WGS sequence"/>
</dbReference>
<evidence type="ECO:0000313" key="3">
    <source>
        <dbReference type="Proteomes" id="UP000698335"/>
    </source>
</evidence>
<dbReference type="Pfam" id="PF10544">
    <property type="entry name" value="T5orf172"/>
    <property type="match status" value="1"/>
</dbReference>
<proteinExistence type="predicted"/>
<name>A0A930YN94_9ACTN</name>
<evidence type="ECO:0000259" key="1">
    <source>
        <dbReference type="SMART" id="SM00974"/>
    </source>
</evidence>
<dbReference type="InterPro" id="IPR018306">
    <property type="entry name" value="Phage_T5_Orf172_DNA-bd"/>
</dbReference>
<feature type="domain" description="Bacteriophage T5 Orf172 DNA-binding" evidence="1">
    <location>
        <begin position="283"/>
        <end position="377"/>
    </location>
</feature>
<sequence length="401" mass="46228">MDEKTKKDKLSEIFESDLLGLLAVDDPKATPVSTQDSRLIDSFQEISDFYETNQRCPELGDDIGEYRLASRLAAIKKDPKKVKPLLPYDYYNLLEREETKSVSVEELISDDPLGLLDGDDEANSIYTLSHVKPSERLRPDYIAHRKVCKDFDLYEEAFQRIHDDLEHGRRRLVEFKEGDLHEGCYYVLRGVVLYLEQNLAVKQKIEYKSGAKVRREGRTRCIFDNGTESSMLYRSLGKALKLDGFCISDLIEKNESSVSIDSTDVQNGYIYVLRSLSRAPQIRSIRNLYKIGYCSGDVTTRIKNAVHEPTYLMNDVEVVLTVRCYNLDVPYLEASIHSFFSNVNVYFGVRDDEGIMHYPKEWFTVPLNIIEEAIPLIVDKKIDSYRYDKNLQMIIQKGSSE</sequence>
<comment type="caution">
    <text evidence="2">The sequence shown here is derived from an EMBL/GenBank/DDBJ whole genome shotgun (WGS) entry which is preliminary data.</text>
</comment>
<dbReference type="SMART" id="SM00974">
    <property type="entry name" value="T5orf172"/>
    <property type="match status" value="1"/>
</dbReference>
<dbReference type="EMBL" id="JABZGW010000129">
    <property type="protein sequence ID" value="MBF4807783.1"/>
    <property type="molecule type" value="Genomic_DNA"/>
</dbReference>
<protein>
    <submittedName>
        <fullName evidence="2">GIY-YIG nuclease family protein</fullName>
    </submittedName>
</protein>
<gene>
    <name evidence="2" type="ORF">HXK26_03715</name>
</gene>
<evidence type="ECO:0000313" key="2">
    <source>
        <dbReference type="EMBL" id="MBF4807783.1"/>
    </source>
</evidence>
<accession>A0A930YN94</accession>
<organism evidence="2 3">
    <name type="scientific">Lancefieldella rimae</name>
    <dbReference type="NCBI Taxonomy" id="1383"/>
    <lineage>
        <taxon>Bacteria</taxon>
        <taxon>Bacillati</taxon>
        <taxon>Actinomycetota</taxon>
        <taxon>Coriobacteriia</taxon>
        <taxon>Coriobacteriales</taxon>
        <taxon>Atopobiaceae</taxon>
        <taxon>Lancefieldella</taxon>
    </lineage>
</organism>
<dbReference type="AlphaFoldDB" id="A0A930YN94"/>
<reference evidence="2" key="1">
    <citation type="submission" date="2020-04" db="EMBL/GenBank/DDBJ databases">
        <title>Deep metagenomics examines the oral microbiome during advanced dental caries in children, revealing novel taxa and co-occurrences with host molecules.</title>
        <authorList>
            <person name="Baker J.L."/>
            <person name="Morton J.T."/>
            <person name="Dinis M."/>
            <person name="Alvarez R."/>
            <person name="Tran N.C."/>
            <person name="Knight R."/>
            <person name="Edlund A."/>
        </authorList>
    </citation>
    <scope>NUCLEOTIDE SEQUENCE</scope>
    <source>
        <strain evidence="2">JCVI_38_bin.5</strain>
    </source>
</reference>